<evidence type="ECO:0000313" key="8">
    <source>
        <dbReference type="EMBL" id="ADL00424.1"/>
    </source>
</evidence>
<dbReference type="RefSeq" id="WP_013268527.1">
    <property type="nucleotide sequence ID" value="NC_014375.1"/>
</dbReference>
<dbReference type="InParanoid" id="D9QNZ1"/>
<feature type="binding site" evidence="6">
    <location>
        <position position="95"/>
    </location>
    <ligand>
        <name>S-adenosyl-L-methionine</name>
        <dbReference type="ChEBI" id="CHEBI:59789"/>
    </ligand>
</feature>
<evidence type="ECO:0000256" key="6">
    <source>
        <dbReference type="PIRSR" id="PIRSR000410-1"/>
    </source>
</evidence>
<dbReference type="GO" id="GO:0008983">
    <property type="term" value="F:protein-glutamate O-methyltransferase activity"/>
    <property type="evidence" value="ECO:0007669"/>
    <property type="project" value="UniProtKB-EC"/>
</dbReference>
<evidence type="ECO:0000259" key="7">
    <source>
        <dbReference type="PROSITE" id="PS50123"/>
    </source>
</evidence>
<dbReference type="InterPro" id="IPR029063">
    <property type="entry name" value="SAM-dependent_MTases_sf"/>
</dbReference>
<dbReference type="Proteomes" id="UP000002696">
    <property type="component" value="Chromosome"/>
</dbReference>
<dbReference type="PANTHER" id="PTHR24422:SF19">
    <property type="entry name" value="CHEMOTAXIS PROTEIN METHYLTRANSFERASE"/>
    <property type="match status" value="1"/>
</dbReference>
<dbReference type="STRING" id="633149.Bresu_1112"/>
<dbReference type="EC" id="2.1.1.80" evidence="5"/>
<dbReference type="InterPro" id="IPR026024">
    <property type="entry name" value="Chemotaxis_MeTrfase_CheR"/>
</dbReference>
<dbReference type="BioCyc" id="BSUB633149:G1GM8-1110-MONOMER"/>
<dbReference type="Gene3D" id="3.40.50.150">
    <property type="entry name" value="Vaccinia Virus protein VP39"/>
    <property type="match status" value="1"/>
</dbReference>
<dbReference type="PANTHER" id="PTHR24422">
    <property type="entry name" value="CHEMOTAXIS PROTEIN METHYLTRANSFERASE"/>
    <property type="match status" value="1"/>
</dbReference>
<dbReference type="SUPFAM" id="SSF47757">
    <property type="entry name" value="Chemotaxis receptor methyltransferase CheR, N-terminal domain"/>
    <property type="match status" value="1"/>
</dbReference>
<evidence type="ECO:0000256" key="2">
    <source>
        <dbReference type="ARBA" id="ARBA00022603"/>
    </source>
</evidence>
<dbReference type="FunCoup" id="D9QNZ1">
    <property type="interactions" value="234"/>
</dbReference>
<evidence type="ECO:0000256" key="1">
    <source>
        <dbReference type="ARBA" id="ARBA00001541"/>
    </source>
</evidence>
<feature type="binding site" evidence="6">
    <location>
        <position position="91"/>
    </location>
    <ligand>
        <name>S-adenosyl-L-methionine</name>
        <dbReference type="ChEBI" id="CHEBI:59789"/>
    </ligand>
</feature>
<evidence type="ECO:0000256" key="3">
    <source>
        <dbReference type="ARBA" id="ARBA00022679"/>
    </source>
</evidence>
<proteinExistence type="predicted"/>
<keyword evidence="9" id="KW-1185">Reference proteome</keyword>
<dbReference type="KEGG" id="bsb:Bresu_1112"/>
<reference evidence="9" key="1">
    <citation type="journal article" date="2011" name="J. Bacteriol.">
        <title>Genome sequences of eight morphologically diverse alphaproteobacteria.</title>
        <authorList>
            <consortium name="US DOE Joint Genome Institute"/>
            <person name="Brown P.J."/>
            <person name="Kysela D.T."/>
            <person name="Buechlein A."/>
            <person name="Hemmerich C."/>
            <person name="Brun Y.V."/>
        </authorList>
    </citation>
    <scope>NUCLEOTIDE SEQUENCE [LARGE SCALE GENOMIC DNA]</scope>
    <source>
        <strain evidence="9">ATCC 15264 / DSM 4735 / LMG 14903 / NBRC 16000 / CB 81</strain>
    </source>
</reference>
<protein>
    <recommendedName>
        <fullName evidence="5">Chemotaxis protein methyltransferase</fullName>
        <ecNumber evidence="5">2.1.1.80</ecNumber>
    </recommendedName>
</protein>
<dbReference type="GO" id="GO:0032259">
    <property type="term" value="P:methylation"/>
    <property type="evidence" value="ECO:0007669"/>
    <property type="project" value="UniProtKB-KW"/>
</dbReference>
<dbReference type="InterPro" id="IPR022641">
    <property type="entry name" value="CheR_N"/>
</dbReference>
<evidence type="ECO:0000313" key="9">
    <source>
        <dbReference type="Proteomes" id="UP000002696"/>
    </source>
</evidence>
<dbReference type="InterPro" id="IPR022642">
    <property type="entry name" value="CheR_C"/>
</dbReference>
<feature type="binding site" evidence="6">
    <location>
        <position position="159"/>
    </location>
    <ligand>
        <name>S-adenosyl-L-methionine</name>
        <dbReference type="ChEBI" id="CHEBI:59789"/>
    </ligand>
</feature>
<accession>D9QNZ1</accession>
<dbReference type="OrthoDB" id="9816309at2"/>
<dbReference type="HOGENOM" id="CLU_025854_0_0_5"/>
<comment type="function">
    <text evidence="5">Methylation of the membrane-bound methyl-accepting chemotaxis proteins (MCP) to form gamma-glutamyl methyl ester residues in MCP.</text>
</comment>
<dbReference type="SUPFAM" id="SSF53335">
    <property type="entry name" value="S-adenosyl-L-methionine-dependent methyltransferases"/>
    <property type="match status" value="1"/>
</dbReference>
<dbReference type="PRINTS" id="PR00996">
    <property type="entry name" value="CHERMTFRASE"/>
</dbReference>
<dbReference type="CDD" id="cd02440">
    <property type="entry name" value="AdoMet_MTases"/>
    <property type="match status" value="1"/>
</dbReference>
<feature type="binding site" evidence="6">
    <location>
        <position position="89"/>
    </location>
    <ligand>
        <name>S-adenosyl-L-methionine</name>
        <dbReference type="ChEBI" id="CHEBI:59789"/>
    </ligand>
</feature>
<name>D9QNZ1_BRESC</name>
<keyword evidence="2 5" id="KW-0489">Methyltransferase</keyword>
<dbReference type="PIRSF" id="PIRSF000410">
    <property type="entry name" value="CheR"/>
    <property type="match status" value="1"/>
</dbReference>
<feature type="binding site" evidence="6">
    <location>
        <begin position="214"/>
        <end position="215"/>
    </location>
    <ligand>
        <name>S-adenosyl-L-methionine</name>
        <dbReference type="ChEBI" id="CHEBI:59789"/>
    </ligand>
</feature>
<dbReference type="Pfam" id="PF03705">
    <property type="entry name" value="CheR_N"/>
    <property type="match status" value="1"/>
</dbReference>
<feature type="binding site" evidence="6">
    <location>
        <position position="133"/>
    </location>
    <ligand>
        <name>S-adenosyl-L-methionine</name>
        <dbReference type="ChEBI" id="CHEBI:59789"/>
    </ligand>
</feature>
<organism evidence="8 9">
    <name type="scientific">Brevundimonas subvibrioides (strain ATCC 15264 / DSM 4735 / LMG 14903 / NBRC 16000 / CB 81)</name>
    <name type="common">Caulobacter subvibrioides</name>
    <dbReference type="NCBI Taxonomy" id="633149"/>
    <lineage>
        <taxon>Bacteria</taxon>
        <taxon>Pseudomonadati</taxon>
        <taxon>Pseudomonadota</taxon>
        <taxon>Alphaproteobacteria</taxon>
        <taxon>Caulobacterales</taxon>
        <taxon>Caulobacteraceae</taxon>
        <taxon>Brevundimonas</taxon>
    </lineage>
</organism>
<dbReference type="InterPro" id="IPR050903">
    <property type="entry name" value="Bact_Chemotaxis_MeTrfase"/>
</dbReference>
<dbReference type="InterPro" id="IPR000780">
    <property type="entry name" value="CheR_MeTrfase"/>
</dbReference>
<evidence type="ECO:0000256" key="4">
    <source>
        <dbReference type="ARBA" id="ARBA00022691"/>
    </source>
</evidence>
<dbReference type="PROSITE" id="PS50123">
    <property type="entry name" value="CHER"/>
    <property type="match status" value="1"/>
</dbReference>
<keyword evidence="4 5" id="KW-0949">S-adenosyl-L-methionine</keyword>
<feature type="binding site" evidence="6">
    <location>
        <begin position="231"/>
        <end position="232"/>
    </location>
    <ligand>
        <name>S-adenosyl-L-methionine</name>
        <dbReference type="ChEBI" id="CHEBI:59789"/>
    </ligand>
</feature>
<dbReference type="Gene3D" id="1.10.155.10">
    <property type="entry name" value="Chemotaxis receptor methyltransferase CheR, N-terminal domain"/>
    <property type="match status" value="1"/>
</dbReference>
<dbReference type="Pfam" id="PF01739">
    <property type="entry name" value="CheR"/>
    <property type="match status" value="1"/>
</dbReference>
<dbReference type="EMBL" id="CP002102">
    <property type="protein sequence ID" value="ADL00424.1"/>
    <property type="molecule type" value="Genomic_DNA"/>
</dbReference>
<dbReference type="eggNOG" id="COG1352">
    <property type="taxonomic scope" value="Bacteria"/>
</dbReference>
<keyword evidence="3 5" id="KW-0808">Transferase</keyword>
<dbReference type="AlphaFoldDB" id="D9QNZ1"/>
<evidence type="ECO:0000256" key="5">
    <source>
        <dbReference type="PIRNR" id="PIRNR000410"/>
    </source>
</evidence>
<sequence length="286" mass="32047">MTAAQRRTDDQAGDGEFPFTTADFRAIADLLYAASGIHLADAKATLVYSRIAKRVRKLRLDSFRAYCDLLRSDPDHPEHAAMLSALTTNVTRFFREPHHFEHMTTDLLPSLIAKARAGGRVRMWSAGCSAGHEPYSMAMTLLDAFPEAARHDIRILATDIDPLVVDHARRGIYNDGDVEPIAAGLRSKFMTRVEGGNWKVTPALTEILSFGTINLMEDWPMRGKFDAIFCRNVAIYFDEPTQTRLFTRFADRLTPEGRLYIGHSERSLIPQLVSAGLTIYRLKASS</sequence>
<dbReference type="SMART" id="SM00138">
    <property type="entry name" value="MeTrc"/>
    <property type="match status" value="1"/>
</dbReference>
<feature type="domain" description="CheR-type methyltransferase" evidence="7">
    <location>
        <begin position="12"/>
        <end position="265"/>
    </location>
</feature>
<dbReference type="InterPro" id="IPR036804">
    <property type="entry name" value="CheR_N_sf"/>
</dbReference>
<gene>
    <name evidence="8" type="ordered locus">Bresu_1112</name>
</gene>
<comment type="catalytic activity">
    <reaction evidence="1 5">
        <text>L-glutamyl-[protein] + S-adenosyl-L-methionine = [protein]-L-glutamate 5-O-methyl ester + S-adenosyl-L-homocysteine</text>
        <dbReference type="Rhea" id="RHEA:24452"/>
        <dbReference type="Rhea" id="RHEA-COMP:10208"/>
        <dbReference type="Rhea" id="RHEA-COMP:10311"/>
        <dbReference type="ChEBI" id="CHEBI:29973"/>
        <dbReference type="ChEBI" id="CHEBI:57856"/>
        <dbReference type="ChEBI" id="CHEBI:59789"/>
        <dbReference type="ChEBI" id="CHEBI:82795"/>
        <dbReference type="EC" id="2.1.1.80"/>
    </reaction>
</comment>